<comment type="similarity">
    <text evidence="1">Belongs to the iron/ascorbate-dependent oxidoreductase family.</text>
</comment>
<feature type="domain" description="Fe2OG dioxygenase" evidence="2">
    <location>
        <begin position="87"/>
        <end position="210"/>
    </location>
</feature>
<reference evidence="3" key="1">
    <citation type="submission" date="2022-12" db="EMBL/GenBank/DDBJ databases">
        <authorList>
            <person name="Ruckert C."/>
            <person name="Busche T."/>
            <person name="Kalinowski J."/>
            <person name="Wittmann C."/>
        </authorList>
    </citation>
    <scope>NUCLEOTIDE SEQUENCE</scope>
    <source>
        <strain evidence="3">DSM 40467</strain>
    </source>
</reference>
<keyword evidence="4" id="KW-1185">Reference proteome</keyword>
<dbReference type="Proteomes" id="UP001164439">
    <property type="component" value="Chromosome"/>
</dbReference>
<evidence type="ECO:0000313" key="4">
    <source>
        <dbReference type="Proteomes" id="UP001164439"/>
    </source>
</evidence>
<dbReference type="Pfam" id="PF13640">
    <property type="entry name" value="2OG-FeII_Oxy_3"/>
    <property type="match status" value="1"/>
</dbReference>
<dbReference type="RefSeq" id="WP_269658192.1">
    <property type="nucleotide sequence ID" value="NZ_CP114413.1"/>
</dbReference>
<keyword evidence="1" id="KW-0479">Metal-binding</keyword>
<dbReference type="InterPro" id="IPR005123">
    <property type="entry name" value="Oxoglu/Fe-dep_dioxygenase_dom"/>
</dbReference>
<keyword evidence="1" id="KW-0560">Oxidoreductase</keyword>
<dbReference type="InterPro" id="IPR044862">
    <property type="entry name" value="Pro_4_hyd_alph_FE2OG_OXY"/>
</dbReference>
<keyword evidence="1" id="KW-0408">Iron</keyword>
<sequence length="222" mass="24871">MDLYESKIEDTVDSWERRGFSVVRGLFSNEETSVLRQALEREISQERTPAPEGSTVWSGRPVFYTEARGPSAGVRSLTYVARCHDVMPHAPLVRRFTDFRGRVAGRLPGGALQRGSRDRLCTSLISIPRGRRIDWHQDVGPGSPPLIAVLHLSRRGIDFEGGSFLVRTPTEQTVDTLPGDVVLFPWDAWHAVTEVTRGERMVLSSGWLKEEDTEQRRGGTEG</sequence>
<evidence type="ECO:0000313" key="3">
    <source>
        <dbReference type="EMBL" id="WAZ20525.1"/>
    </source>
</evidence>
<evidence type="ECO:0000259" key="2">
    <source>
        <dbReference type="PROSITE" id="PS51471"/>
    </source>
</evidence>
<evidence type="ECO:0000256" key="1">
    <source>
        <dbReference type="RuleBase" id="RU003682"/>
    </source>
</evidence>
<protein>
    <submittedName>
        <fullName evidence="3">2OG-Fe(II) oxygenase</fullName>
    </submittedName>
</protein>
<gene>
    <name evidence="3" type="ORF">STRCI_001648</name>
</gene>
<accession>A0ABY7KA78</accession>
<organism evidence="3 4">
    <name type="scientific">Streptomyces cinnabarinus</name>
    <dbReference type="NCBI Taxonomy" id="67287"/>
    <lineage>
        <taxon>Bacteria</taxon>
        <taxon>Bacillati</taxon>
        <taxon>Actinomycetota</taxon>
        <taxon>Actinomycetes</taxon>
        <taxon>Kitasatosporales</taxon>
        <taxon>Streptomycetaceae</taxon>
        <taxon>Streptomyces</taxon>
    </lineage>
</organism>
<name>A0ABY7KA78_9ACTN</name>
<proteinExistence type="inferred from homology"/>
<dbReference type="PROSITE" id="PS51471">
    <property type="entry name" value="FE2OG_OXY"/>
    <property type="match status" value="1"/>
</dbReference>
<dbReference type="EMBL" id="CP114413">
    <property type="protein sequence ID" value="WAZ20525.1"/>
    <property type="molecule type" value="Genomic_DNA"/>
</dbReference>
<dbReference type="SUPFAM" id="SSF51197">
    <property type="entry name" value="Clavaminate synthase-like"/>
    <property type="match status" value="1"/>
</dbReference>
<dbReference type="Gene3D" id="2.60.120.620">
    <property type="entry name" value="q2cbj1_9rhob like domain"/>
    <property type="match status" value="1"/>
</dbReference>